<accession>S5SZD8</accession>
<dbReference type="GO" id="GO:0005829">
    <property type="term" value="C:cytosol"/>
    <property type="evidence" value="ECO:0007669"/>
    <property type="project" value="TreeGrafter"/>
</dbReference>
<dbReference type="GO" id="GO:0106312">
    <property type="term" value="F:methylenetetrahydrofolate reductase (NADH) activity"/>
    <property type="evidence" value="ECO:0007669"/>
    <property type="project" value="UniProtKB-EC"/>
</dbReference>
<keyword evidence="5 8" id="KW-0274">FAD</keyword>
<gene>
    <name evidence="10" type="ORF">B841_00785</name>
</gene>
<comment type="catalytic activity">
    <reaction evidence="7">
        <text>(6S)-5-methyl-5,6,7,8-tetrahydrofolate + NAD(+) = (6R)-5,10-methylene-5,6,7,8-tetrahydrofolate + NADH + H(+)</text>
        <dbReference type="Rhea" id="RHEA:19821"/>
        <dbReference type="ChEBI" id="CHEBI:15378"/>
        <dbReference type="ChEBI" id="CHEBI:15636"/>
        <dbReference type="ChEBI" id="CHEBI:18608"/>
        <dbReference type="ChEBI" id="CHEBI:57540"/>
        <dbReference type="ChEBI" id="CHEBI:57945"/>
        <dbReference type="EC" id="1.5.1.54"/>
    </reaction>
    <physiologicalReaction direction="right-to-left" evidence="7">
        <dbReference type="Rhea" id="RHEA:19823"/>
    </physiologicalReaction>
</comment>
<dbReference type="GO" id="GO:0071949">
    <property type="term" value="F:FAD binding"/>
    <property type="evidence" value="ECO:0007669"/>
    <property type="project" value="TreeGrafter"/>
</dbReference>
<dbReference type="GO" id="GO:0009086">
    <property type="term" value="P:methionine biosynthetic process"/>
    <property type="evidence" value="ECO:0007669"/>
    <property type="project" value="TreeGrafter"/>
</dbReference>
<dbReference type="GO" id="GO:0035999">
    <property type="term" value="P:tetrahydrofolate interconversion"/>
    <property type="evidence" value="ECO:0007669"/>
    <property type="project" value="UniProtKB-UniPathway"/>
</dbReference>
<dbReference type="SUPFAM" id="SSF51730">
    <property type="entry name" value="FAD-linked oxidoreductase"/>
    <property type="match status" value="1"/>
</dbReference>
<keyword evidence="4 8" id="KW-0285">Flavoprotein</keyword>
<keyword evidence="11" id="KW-1185">Reference proteome</keyword>
<dbReference type="InterPro" id="IPR003171">
    <property type="entry name" value="Mehydrof_redctse-like"/>
</dbReference>
<evidence type="ECO:0000313" key="10">
    <source>
        <dbReference type="EMBL" id="AGS33640.1"/>
    </source>
</evidence>
<dbReference type="eggNOG" id="COG0685">
    <property type="taxonomic scope" value="Bacteria"/>
</dbReference>
<dbReference type="Pfam" id="PF02219">
    <property type="entry name" value="MTHFR"/>
    <property type="match status" value="1"/>
</dbReference>
<evidence type="ECO:0000256" key="2">
    <source>
        <dbReference type="ARBA" id="ARBA00004777"/>
    </source>
</evidence>
<dbReference type="STRING" id="1224163.B841_00785"/>
<name>S5SZD8_9CORY</name>
<dbReference type="Proteomes" id="UP000015388">
    <property type="component" value="Chromosome"/>
</dbReference>
<evidence type="ECO:0000256" key="4">
    <source>
        <dbReference type="ARBA" id="ARBA00022630"/>
    </source>
</evidence>
<comment type="cofactor">
    <cofactor evidence="1 8">
        <name>FAD</name>
        <dbReference type="ChEBI" id="CHEBI:57692"/>
    </cofactor>
</comment>
<evidence type="ECO:0000256" key="1">
    <source>
        <dbReference type="ARBA" id="ARBA00001974"/>
    </source>
</evidence>
<dbReference type="PANTHER" id="PTHR45754">
    <property type="entry name" value="METHYLENETETRAHYDROFOLATE REDUCTASE"/>
    <property type="match status" value="1"/>
</dbReference>
<dbReference type="HOGENOM" id="CLU_025841_0_1_11"/>
<evidence type="ECO:0000256" key="5">
    <source>
        <dbReference type="ARBA" id="ARBA00022827"/>
    </source>
</evidence>
<dbReference type="Gene3D" id="3.20.20.220">
    <property type="match status" value="1"/>
</dbReference>
<dbReference type="CDD" id="cd00537">
    <property type="entry name" value="MTHFR"/>
    <property type="match status" value="1"/>
</dbReference>
<proteinExistence type="inferred from homology"/>
<keyword evidence="6 8" id="KW-0560">Oxidoreductase</keyword>
<dbReference type="InterPro" id="IPR029041">
    <property type="entry name" value="FAD-linked_oxidoreductase-like"/>
</dbReference>
<dbReference type="OrthoDB" id="9812555at2"/>
<dbReference type="KEGG" id="cmd:B841_00785"/>
<evidence type="ECO:0000256" key="6">
    <source>
        <dbReference type="ARBA" id="ARBA00023002"/>
    </source>
</evidence>
<dbReference type="PATRIC" id="fig|1224163.3.peg.156"/>
<organism evidence="10 11">
    <name type="scientific">Corynebacterium maris DSM 45190</name>
    <dbReference type="NCBI Taxonomy" id="1224163"/>
    <lineage>
        <taxon>Bacteria</taxon>
        <taxon>Bacillati</taxon>
        <taxon>Actinomycetota</taxon>
        <taxon>Actinomycetes</taxon>
        <taxon>Mycobacteriales</taxon>
        <taxon>Corynebacteriaceae</taxon>
        <taxon>Corynebacterium</taxon>
    </lineage>
</organism>
<dbReference type="RefSeq" id="WP_020933575.1">
    <property type="nucleotide sequence ID" value="NC_021915.1"/>
</dbReference>
<feature type="region of interest" description="Disordered" evidence="9">
    <location>
        <begin position="1"/>
        <end position="44"/>
    </location>
</feature>
<dbReference type="UniPathway" id="UPA00193"/>
<reference evidence="10 11" key="1">
    <citation type="submission" date="2012-11" db="EMBL/GenBank/DDBJ databases">
        <title>The complete genome sequence of Corynebacterium maris Coryn-1 (=DSM 45190).</title>
        <authorList>
            <person name="Schaffert L."/>
            <person name="Albersmeier A."/>
            <person name="Kalinowski J."/>
            <person name="Ruckert C."/>
        </authorList>
    </citation>
    <scope>NUCLEOTIDE SEQUENCE [LARGE SCALE GENOMIC DNA]</scope>
    <source>
        <strain evidence="11">Coryn-1</strain>
    </source>
</reference>
<sequence length="340" mass="37185">MSADVSVRPHRSTRFSASAPLDEDLIPVESQPTKLDPEDLLGRAPGARRRTSLSFEVMPPRHDSDRSKIDHLLATLESYGPDYLAVTSSQRSDWLTGTSAFIERISQTTRMLPLAHLACTAGTRDELVGWINRLIDAGVRGFLALRGDYPDGQDGPAPGELPHATDLINLIGEVEGSQAARFAAGRLAVGVAAYPSGHYQSSGPDEDIDVLLAKQRLGAGFAITQMFFDPEDYLRFRDRARLAGVTIPLIPALAPMISVQRLRRMGQLSGLEVPERLIRRLEKSDTPEGQLDIGMDATAEMAQTLLSNDTESLHLYTFNRADVTGELLTRIGIAPRHPRA</sequence>
<evidence type="ECO:0000313" key="11">
    <source>
        <dbReference type="Proteomes" id="UP000015388"/>
    </source>
</evidence>
<dbReference type="PANTHER" id="PTHR45754:SF3">
    <property type="entry name" value="METHYLENETETRAHYDROFOLATE REDUCTASE (NADPH)"/>
    <property type="match status" value="1"/>
</dbReference>
<evidence type="ECO:0000256" key="9">
    <source>
        <dbReference type="SAM" id="MobiDB-lite"/>
    </source>
</evidence>
<evidence type="ECO:0000256" key="8">
    <source>
        <dbReference type="RuleBase" id="RU003862"/>
    </source>
</evidence>
<dbReference type="EMBL" id="CP003924">
    <property type="protein sequence ID" value="AGS33640.1"/>
    <property type="molecule type" value="Genomic_DNA"/>
</dbReference>
<protein>
    <recommendedName>
        <fullName evidence="8">Methylenetetrahydrofolate reductase</fullName>
    </recommendedName>
</protein>
<dbReference type="AlphaFoldDB" id="S5SZD8"/>
<comment type="pathway">
    <text evidence="2 8">One-carbon metabolism; tetrahydrofolate interconversion.</text>
</comment>
<evidence type="ECO:0000256" key="3">
    <source>
        <dbReference type="ARBA" id="ARBA00006743"/>
    </source>
</evidence>
<evidence type="ECO:0000256" key="7">
    <source>
        <dbReference type="ARBA" id="ARBA00048628"/>
    </source>
</evidence>
<comment type="similarity">
    <text evidence="3 8">Belongs to the methylenetetrahydrofolate reductase family.</text>
</comment>